<evidence type="ECO:0000313" key="7">
    <source>
        <dbReference type="Proteomes" id="UP000315037"/>
    </source>
</evidence>
<evidence type="ECO:0000256" key="4">
    <source>
        <dbReference type="ARBA" id="ARBA00022905"/>
    </source>
</evidence>
<evidence type="ECO:0000256" key="2">
    <source>
        <dbReference type="ARBA" id="ARBA00009325"/>
    </source>
</evidence>
<comment type="caution">
    <text evidence="6">The sequence shown here is derived from an EMBL/GenBank/DDBJ whole genome shotgun (WGS) entry which is preliminary data.</text>
</comment>
<organism evidence="6 7">
    <name type="scientific">Oecophyllibacter saccharovorans</name>
    <dbReference type="NCBI Taxonomy" id="2558360"/>
    <lineage>
        <taxon>Bacteria</taxon>
        <taxon>Pseudomonadati</taxon>
        <taxon>Pseudomonadota</taxon>
        <taxon>Alphaproteobacteria</taxon>
        <taxon>Acetobacterales</taxon>
        <taxon>Acetobacteraceae</taxon>
        <taxon>Oecophyllibacter</taxon>
    </lineage>
</organism>
<keyword evidence="7" id="KW-1185">Reference proteome</keyword>
<feature type="cross-link" description="Pyrroloquinoline quinone (Glu-Tyr)" evidence="5">
    <location>
        <begin position="16"/>
        <end position="20"/>
    </location>
</feature>
<dbReference type="GO" id="GO:0018189">
    <property type="term" value="P:pyrroloquinoline quinone biosynthetic process"/>
    <property type="evidence" value="ECO:0007669"/>
    <property type="project" value="UniProtKB-UniRule"/>
</dbReference>
<sequence length="37" mass="3954">MTWTTPKVTEIPLGGEINSYVCAERARKTAATGRASS</sequence>
<evidence type="ECO:0000256" key="1">
    <source>
        <dbReference type="ARBA" id="ARBA00004886"/>
    </source>
</evidence>
<gene>
    <name evidence="5 6" type="primary">pqqA</name>
    <name evidence="6" type="ORF">E3202_05005</name>
</gene>
<dbReference type="OrthoDB" id="8254965at2"/>
<dbReference type="UniPathway" id="UPA00539"/>
<dbReference type="InterPro" id="IPR011725">
    <property type="entry name" value="PQQ_synth_PqqA"/>
</dbReference>
<proteinExistence type="inferred from homology"/>
<dbReference type="RefSeq" id="WP_141451232.1">
    <property type="nucleotide sequence ID" value="NZ_CP038143.1"/>
</dbReference>
<protein>
    <recommendedName>
        <fullName evidence="3 5">Coenzyme PQQ synthesis protein A</fullName>
    </recommendedName>
    <alternativeName>
        <fullName evidence="5">Pyrroloquinoline quinone biosynthesis protein A</fullName>
    </alternativeName>
</protein>
<dbReference type="EMBL" id="SORZ01000002">
    <property type="protein sequence ID" value="TPW33946.1"/>
    <property type="molecule type" value="Genomic_DNA"/>
</dbReference>
<comment type="function">
    <text evidence="5">Required for coenzyme pyrroloquinoline quinone (PQQ) biosynthesis. PQQ is probably formed by cross-linking a specific glutamate to a specific tyrosine residue and excising these residues from the peptide.</text>
</comment>
<evidence type="ECO:0000313" key="6">
    <source>
        <dbReference type="EMBL" id="TPW33946.1"/>
    </source>
</evidence>
<comment type="pathway">
    <text evidence="1 5">Cofactor biosynthesis; pyrroloquinoline quinone biosynthesis.</text>
</comment>
<evidence type="ECO:0000256" key="5">
    <source>
        <dbReference type="HAMAP-Rule" id="MF_00656"/>
    </source>
</evidence>
<dbReference type="HAMAP" id="MF_00656">
    <property type="entry name" value="PQQ_syn_PqqA"/>
    <property type="match status" value="1"/>
</dbReference>
<dbReference type="AlphaFoldDB" id="A0A506UKT5"/>
<reference evidence="6 7" key="1">
    <citation type="submission" date="2019-03" db="EMBL/GenBank/DDBJ databases">
        <title>The complete genome sequence of Neokomagataea sp. Jb2 NBRC113641.</title>
        <authorList>
            <person name="Chua K.-O."/>
            <person name="Chan K.-G."/>
            <person name="See-Too W.-S."/>
        </authorList>
    </citation>
    <scope>NUCLEOTIDE SEQUENCE [LARGE SCALE GENOMIC DNA]</scope>
    <source>
        <strain evidence="6 7">Jb2</strain>
    </source>
</reference>
<keyword evidence="4 5" id="KW-0884">PQQ biosynthesis</keyword>
<dbReference type="NCBIfam" id="TIGR02107">
    <property type="entry name" value="PQQ_syn_pqqA"/>
    <property type="match status" value="1"/>
</dbReference>
<evidence type="ECO:0000256" key="3">
    <source>
        <dbReference type="ARBA" id="ARBA00015086"/>
    </source>
</evidence>
<accession>A0A506UKT5</accession>
<comment type="similarity">
    <text evidence="2 5">Belongs to the PqqA family.</text>
</comment>
<dbReference type="Pfam" id="PF08042">
    <property type="entry name" value="PqqA"/>
    <property type="match status" value="1"/>
</dbReference>
<name>A0A506UKT5_9PROT</name>
<dbReference type="Proteomes" id="UP000315037">
    <property type="component" value="Unassembled WGS sequence"/>
</dbReference>